<dbReference type="EnsemblPlants" id="evm.model.09.61">
    <property type="protein sequence ID" value="cds.evm.model.09.61"/>
    <property type="gene ID" value="evm.TU.09.61"/>
</dbReference>
<evidence type="ECO:0000259" key="2">
    <source>
        <dbReference type="Pfam" id="PF09331"/>
    </source>
</evidence>
<evidence type="ECO:0000313" key="4">
    <source>
        <dbReference type="Proteomes" id="UP000596661"/>
    </source>
</evidence>
<organism evidence="3 4">
    <name type="scientific">Cannabis sativa</name>
    <name type="common">Hemp</name>
    <name type="synonym">Marijuana</name>
    <dbReference type="NCBI Taxonomy" id="3483"/>
    <lineage>
        <taxon>Eukaryota</taxon>
        <taxon>Viridiplantae</taxon>
        <taxon>Streptophyta</taxon>
        <taxon>Embryophyta</taxon>
        <taxon>Tracheophyta</taxon>
        <taxon>Spermatophyta</taxon>
        <taxon>Magnoliopsida</taxon>
        <taxon>eudicotyledons</taxon>
        <taxon>Gunneridae</taxon>
        <taxon>Pentapetalae</taxon>
        <taxon>rosids</taxon>
        <taxon>fabids</taxon>
        <taxon>Rosales</taxon>
        <taxon>Cannabaceae</taxon>
        <taxon>Cannabis</taxon>
    </lineage>
</organism>
<protein>
    <recommendedName>
        <fullName evidence="2">DUF1985 domain-containing protein</fullName>
    </recommendedName>
</protein>
<dbReference type="Proteomes" id="UP000596661">
    <property type="component" value="Chromosome 9"/>
</dbReference>
<sequence length="501" mass="58009">MGDLKINEEDWIKSKIILYSSYEVIQKIKNKLTSKQLEMFRKTCFGHFLDVSEFQFSGQIVHHILLREVEQPNVEEMWFDICGAQLRFSIKEFALITGLNCSECPKVNRGETSGNGFLEKYFPSKKVSRELVDRVFDSYDGSNDEDCVKLAQLHLLENMLLAKEKQKLVDLEHVRLLDHPDIFNNYPWGRVCYSYTLGFLQRALENRVSKFRERQRRNPDHHCETYHLAGFPYVLQVWAYESIPQLGKLYAEKTGSNMPRILNWGDTYQPNWKRIQKSVFARDKVEVVVLNPTKLEKKADYMKIGKAVTIRTPDKGYLTTASHVKAVVPRSEYENRIEYRPQRGSSADQFDIKQEFSSFRDEMREVMISLKEEIGEINYKLTSLDVDRVEMGKKLTNVVNALYDIESELKSGENDSMPDNRRSNNGDAAAEMPKETNNDEMVQQVENVEEQSLDKTEDHQSQQGHKEKGLCETNPSPVNSSVKVPEKQNENPPIAKGSEQH</sequence>
<feature type="compositionally biased region" description="Basic and acidic residues" evidence="1">
    <location>
        <begin position="452"/>
        <end position="470"/>
    </location>
</feature>
<dbReference type="OMA" id="WAYESIP"/>
<proteinExistence type="predicted"/>
<evidence type="ECO:0000256" key="1">
    <source>
        <dbReference type="SAM" id="MobiDB-lite"/>
    </source>
</evidence>
<dbReference type="PANTHER" id="PTHR48449:SF1">
    <property type="entry name" value="DUF1985 DOMAIN-CONTAINING PROTEIN"/>
    <property type="match status" value="1"/>
</dbReference>
<feature type="compositionally biased region" description="Basic and acidic residues" evidence="1">
    <location>
        <begin position="410"/>
        <end position="424"/>
    </location>
</feature>
<dbReference type="EMBL" id="UZAU01000718">
    <property type="status" value="NOT_ANNOTATED_CDS"/>
    <property type="molecule type" value="Genomic_DNA"/>
</dbReference>
<dbReference type="Pfam" id="PF09331">
    <property type="entry name" value="DUF1985"/>
    <property type="match status" value="1"/>
</dbReference>
<keyword evidence="4" id="KW-1185">Reference proteome</keyword>
<dbReference type="InterPro" id="IPR015410">
    <property type="entry name" value="DUF1985"/>
</dbReference>
<name>A0A803QGT3_CANSA</name>
<reference evidence="3" key="2">
    <citation type="submission" date="2021-03" db="UniProtKB">
        <authorList>
            <consortium name="EnsemblPlants"/>
        </authorList>
    </citation>
    <scope>IDENTIFICATION</scope>
</reference>
<accession>A0A803QGT3</accession>
<feature type="region of interest" description="Disordered" evidence="1">
    <location>
        <begin position="410"/>
        <end position="501"/>
    </location>
</feature>
<feature type="domain" description="DUF1985" evidence="2">
    <location>
        <begin position="65"/>
        <end position="197"/>
    </location>
</feature>
<reference evidence="3" key="1">
    <citation type="submission" date="2018-11" db="EMBL/GenBank/DDBJ databases">
        <authorList>
            <person name="Grassa J C."/>
        </authorList>
    </citation>
    <scope>NUCLEOTIDE SEQUENCE [LARGE SCALE GENOMIC DNA]</scope>
</reference>
<dbReference type="AlphaFoldDB" id="A0A803QGT3"/>
<feature type="compositionally biased region" description="Polar residues" evidence="1">
    <location>
        <begin position="473"/>
        <end position="482"/>
    </location>
</feature>
<dbReference type="PANTHER" id="PTHR48449">
    <property type="entry name" value="DUF1985 DOMAIN-CONTAINING PROTEIN"/>
    <property type="match status" value="1"/>
</dbReference>
<evidence type="ECO:0000313" key="3">
    <source>
        <dbReference type="EnsemblPlants" id="cds.evm.model.09.61"/>
    </source>
</evidence>
<dbReference type="Gramene" id="evm.model.09.61">
    <property type="protein sequence ID" value="cds.evm.model.09.61"/>
    <property type="gene ID" value="evm.TU.09.61"/>
</dbReference>